<protein>
    <submittedName>
        <fullName evidence="1">Uncharacterized protein</fullName>
    </submittedName>
</protein>
<evidence type="ECO:0000313" key="1">
    <source>
        <dbReference type="EMBL" id="KKN79692.1"/>
    </source>
</evidence>
<name>A0A0F9TXK6_9ZZZZ</name>
<accession>A0A0F9TXK6</accession>
<comment type="caution">
    <text evidence="1">The sequence shown here is derived from an EMBL/GenBank/DDBJ whole genome shotgun (WGS) entry which is preliminary data.</text>
</comment>
<reference evidence="1" key="1">
    <citation type="journal article" date="2015" name="Nature">
        <title>Complex archaea that bridge the gap between prokaryotes and eukaryotes.</title>
        <authorList>
            <person name="Spang A."/>
            <person name="Saw J.H."/>
            <person name="Jorgensen S.L."/>
            <person name="Zaremba-Niedzwiedzka K."/>
            <person name="Martijn J."/>
            <person name="Lind A.E."/>
            <person name="van Eijk R."/>
            <person name="Schleper C."/>
            <person name="Guy L."/>
            <person name="Ettema T.J."/>
        </authorList>
    </citation>
    <scope>NUCLEOTIDE SEQUENCE</scope>
</reference>
<proteinExistence type="predicted"/>
<dbReference type="EMBL" id="LAZR01000243">
    <property type="protein sequence ID" value="KKN79692.1"/>
    <property type="molecule type" value="Genomic_DNA"/>
</dbReference>
<dbReference type="AlphaFoldDB" id="A0A0F9TXK6"/>
<sequence length="74" mass="8381">MDNSKLTFKTVPQTNTNLVGNIKFNTESMILKSAEESENFLIELKDIMTKYKVVSISASFDVFKMLREVAGKSE</sequence>
<gene>
    <name evidence="1" type="ORF">LCGC14_0337140</name>
</gene>
<organism evidence="1">
    <name type="scientific">marine sediment metagenome</name>
    <dbReference type="NCBI Taxonomy" id="412755"/>
    <lineage>
        <taxon>unclassified sequences</taxon>
        <taxon>metagenomes</taxon>
        <taxon>ecological metagenomes</taxon>
    </lineage>
</organism>